<reference evidence="3 4" key="1">
    <citation type="journal article" date="2014" name="BMC Genomics">
        <title>Comparison of environmental and isolate Sulfobacillus genomes reveals diverse carbon, sulfur, nitrogen, and hydrogen metabolisms.</title>
        <authorList>
            <person name="Justice N.B."/>
            <person name="Norman A."/>
            <person name="Brown C.T."/>
            <person name="Singh A."/>
            <person name="Thomas B.C."/>
            <person name="Banfield J.F."/>
        </authorList>
    </citation>
    <scope>NUCLEOTIDE SEQUENCE [LARGE SCALE GENOMIC DNA]</scope>
    <source>
        <strain evidence="3">AMDSBA3</strain>
    </source>
</reference>
<dbReference type="Pfam" id="PF07992">
    <property type="entry name" value="Pyr_redox_2"/>
    <property type="match status" value="1"/>
</dbReference>
<feature type="domain" description="FAD/NAD(P)-binding" evidence="2">
    <location>
        <begin position="5"/>
        <end position="344"/>
    </location>
</feature>
<name>A0A2T2WL54_9FIRM</name>
<dbReference type="Gene3D" id="3.50.50.60">
    <property type="entry name" value="FAD/NAD(P)-binding domain"/>
    <property type="match status" value="3"/>
</dbReference>
<organism evidence="3 4">
    <name type="scientific">Sulfobacillus acidophilus</name>
    <dbReference type="NCBI Taxonomy" id="53633"/>
    <lineage>
        <taxon>Bacteria</taxon>
        <taxon>Bacillati</taxon>
        <taxon>Bacillota</taxon>
        <taxon>Clostridia</taxon>
        <taxon>Eubacteriales</taxon>
        <taxon>Clostridiales Family XVII. Incertae Sedis</taxon>
        <taxon>Sulfobacillus</taxon>
    </lineage>
</organism>
<dbReference type="InterPro" id="IPR036188">
    <property type="entry name" value="FAD/NAD-bd_sf"/>
</dbReference>
<dbReference type="InterPro" id="IPR023753">
    <property type="entry name" value="FAD/NAD-binding_dom"/>
</dbReference>
<dbReference type="InterPro" id="IPR051691">
    <property type="entry name" value="Metab_Enz_Cyan_OpOx_G3PDH"/>
</dbReference>
<evidence type="ECO:0000313" key="4">
    <source>
        <dbReference type="Proteomes" id="UP000241848"/>
    </source>
</evidence>
<dbReference type="PRINTS" id="PR00368">
    <property type="entry name" value="FADPNR"/>
</dbReference>
<dbReference type="PRINTS" id="PR00469">
    <property type="entry name" value="PNDRDTASEII"/>
</dbReference>
<dbReference type="EMBL" id="PXYV01000010">
    <property type="protein sequence ID" value="PSR22971.1"/>
    <property type="molecule type" value="Genomic_DNA"/>
</dbReference>
<dbReference type="SUPFAM" id="SSF51905">
    <property type="entry name" value="FAD/NAD(P)-binding domain"/>
    <property type="match status" value="1"/>
</dbReference>
<proteinExistence type="predicted"/>
<dbReference type="GO" id="GO:0016491">
    <property type="term" value="F:oxidoreductase activity"/>
    <property type="evidence" value="ECO:0007669"/>
    <property type="project" value="UniProtKB-KW"/>
</dbReference>
<gene>
    <name evidence="3" type="ORF">C7B45_04950</name>
</gene>
<accession>A0A2T2WL54</accession>
<dbReference type="PANTHER" id="PTHR42949">
    <property type="entry name" value="ANAEROBIC GLYCEROL-3-PHOSPHATE DEHYDROGENASE SUBUNIT B"/>
    <property type="match status" value="1"/>
</dbReference>
<evidence type="ECO:0000313" key="3">
    <source>
        <dbReference type="EMBL" id="PSR22971.1"/>
    </source>
</evidence>
<sequence length="406" mass="43503">MTSSDVVIVGAGPAGLKAAVYLGRAGIDACVVDEYPVAGGRLLGQRYRQRGHWWVGRKVAQELLDSLSACPSVRLLLHTSVVGLSREDDRWQIRLSGADGNIEAKAVIVATGASEVPIPVPNWTLPGVMTVGGAQVMANVHGVRPGQRGLIIGLGALSFAVAQELAWANVELAGIVLPPFGPPFRWLGSVDEQWSRLVHWMHLAPIWMRPLQPALMRPQWCRRIMAAAPRRGLAVAGTRLRPNVRALRIVGDDRVQGVELVPCQGDAEPSGKPWVEPVDFVCLSGGLRPVPDIVKAAGAAVLESPGGLYDVPVSGPLGETTAPGLFVAGNVLGIEGAQVAMAQGQLAALGTVCWLTHSPDRSLEQERAFLAELEEARRKTLILFDPAWPEVQCRAEQAWRSRGESH</sequence>
<dbReference type="Proteomes" id="UP000241848">
    <property type="component" value="Unassembled WGS sequence"/>
</dbReference>
<evidence type="ECO:0000259" key="2">
    <source>
        <dbReference type="Pfam" id="PF07992"/>
    </source>
</evidence>
<comment type="caution">
    <text evidence="3">The sequence shown here is derived from an EMBL/GenBank/DDBJ whole genome shotgun (WGS) entry which is preliminary data.</text>
</comment>
<protein>
    <submittedName>
        <fullName evidence="3">Sarcosine oxidase subunit alpha</fullName>
    </submittedName>
</protein>
<dbReference type="PANTHER" id="PTHR42949:SF3">
    <property type="entry name" value="ANAEROBIC GLYCEROL-3-PHOSPHATE DEHYDROGENASE SUBUNIT B"/>
    <property type="match status" value="1"/>
</dbReference>
<dbReference type="AlphaFoldDB" id="A0A2T2WL54"/>
<keyword evidence="1" id="KW-0560">Oxidoreductase</keyword>
<evidence type="ECO:0000256" key="1">
    <source>
        <dbReference type="ARBA" id="ARBA00023002"/>
    </source>
</evidence>